<reference evidence="1 2" key="1">
    <citation type="submission" date="2012-07" db="EMBL/GenBank/DDBJ databases">
        <title>The Genome Sequence of Actinomyces neuii subsp. anitratus BVS029A5.</title>
        <authorList>
            <consortium name="The Broad Institute Genome Sequencing Platform"/>
            <person name="Earl A."/>
            <person name="Ward D."/>
            <person name="Feldgarden M."/>
            <person name="Gevers D."/>
            <person name="Saerens B."/>
            <person name="Vaneechoutte M."/>
            <person name="Walker B."/>
            <person name="Young S.K."/>
            <person name="Zeng Q."/>
            <person name="Gargeya S."/>
            <person name="Fitzgerald M."/>
            <person name="Haas B."/>
            <person name="Abouelleil A."/>
            <person name="Alvarado L."/>
            <person name="Arachchi H.M."/>
            <person name="Berlin A."/>
            <person name="Chapman S.B."/>
            <person name="Goldberg J."/>
            <person name="Griggs A."/>
            <person name="Gujja S."/>
            <person name="Hansen M."/>
            <person name="Howarth C."/>
            <person name="Imamovic A."/>
            <person name="Larimer J."/>
            <person name="McCowen C."/>
            <person name="Montmayeur A."/>
            <person name="Murphy C."/>
            <person name="Neiman D."/>
            <person name="Pearson M."/>
            <person name="Priest M."/>
            <person name="Roberts A."/>
            <person name="Saif S."/>
            <person name="Shea T."/>
            <person name="Sisk P."/>
            <person name="Sykes S."/>
            <person name="Wortman J."/>
            <person name="Nusbaum C."/>
            <person name="Birren B."/>
        </authorList>
    </citation>
    <scope>NUCLEOTIDE SEQUENCE [LARGE SCALE GENOMIC DNA]</scope>
    <source>
        <strain evidence="1 2">BVS029A5</strain>
    </source>
</reference>
<protein>
    <submittedName>
        <fullName evidence="1">Uncharacterized protein</fullName>
    </submittedName>
</protein>
<organism evidence="1 2">
    <name type="scientific">Winkia neuii BV029A5</name>
    <dbReference type="NCBI Taxonomy" id="888439"/>
    <lineage>
        <taxon>Bacteria</taxon>
        <taxon>Bacillati</taxon>
        <taxon>Actinomycetota</taxon>
        <taxon>Actinomycetes</taxon>
        <taxon>Actinomycetales</taxon>
        <taxon>Actinomycetaceae</taxon>
        <taxon>Winkia</taxon>
    </lineage>
</organism>
<keyword evidence="2" id="KW-1185">Reference proteome</keyword>
<dbReference type="AlphaFoldDB" id="K0YXF6"/>
<dbReference type="HOGENOM" id="CLU_3408471_0_0_11"/>
<accession>K0YXF6</accession>
<evidence type="ECO:0000313" key="1">
    <source>
        <dbReference type="EMBL" id="EJZ88477.1"/>
    </source>
</evidence>
<proteinExistence type="predicted"/>
<sequence length="29" mass="3024">MLLPFEIVSIITVSTLLEEPGGLGLPARG</sequence>
<comment type="caution">
    <text evidence="1">The sequence shown here is derived from an EMBL/GenBank/DDBJ whole genome shotgun (WGS) entry which is preliminary data.</text>
</comment>
<gene>
    <name evidence="1" type="ORF">HMPREF9240_00115</name>
</gene>
<name>K0YXF6_9ACTO</name>
<dbReference type="Proteomes" id="UP000006075">
    <property type="component" value="Unassembled WGS sequence"/>
</dbReference>
<evidence type="ECO:0000313" key="2">
    <source>
        <dbReference type="Proteomes" id="UP000006075"/>
    </source>
</evidence>
<dbReference type="EMBL" id="AGWP01000001">
    <property type="protein sequence ID" value="EJZ88477.1"/>
    <property type="molecule type" value="Genomic_DNA"/>
</dbReference>